<dbReference type="Proteomes" id="UP001305779">
    <property type="component" value="Unassembled WGS sequence"/>
</dbReference>
<accession>A0ABR0EZC6</accession>
<dbReference type="EMBL" id="JAXOVC010000001">
    <property type="protein sequence ID" value="KAK4506568.1"/>
    <property type="molecule type" value="Genomic_DNA"/>
</dbReference>
<comment type="caution">
    <text evidence="1">The sequence shown here is derived from an EMBL/GenBank/DDBJ whole genome shotgun (WGS) entry which is preliminary data.</text>
</comment>
<evidence type="ECO:0000313" key="2">
    <source>
        <dbReference type="Proteomes" id="UP001305779"/>
    </source>
</evidence>
<dbReference type="PANTHER" id="PTHR15396">
    <property type="entry name" value="RIBONUCLEASE P PROTEIN SUBUNIT P40"/>
    <property type="match status" value="1"/>
</dbReference>
<proteinExistence type="predicted"/>
<reference evidence="1 2" key="1">
    <citation type="journal article" date="2023" name="G3 (Bethesda)">
        <title>A chromosome-level genome assembly of Zasmidium syzygii isolated from banana leaves.</title>
        <authorList>
            <person name="van Westerhoven A.C."/>
            <person name="Mehrabi R."/>
            <person name="Talebi R."/>
            <person name="Steentjes M.B.F."/>
            <person name="Corcolon B."/>
            <person name="Chong P.A."/>
            <person name="Kema G.H.J."/>
            <person name="Seidl M.F."/>
        </authorList>
    </citation>
    <scope>NUCLEOTIDE SEQUENCE [LARGE SCALE GENOMIC DNA]</scope>
    <source>
        <strain evidence="1 2">P124</strain>
    </source>
</reference>
<name>A0ABR0EZC6_ZASCE</name>
<evidence type="ECO:0000313" key="1">
    <source>
        <dbReference type="EMBL" id="KAK4506568.1"/>
    </source>
</evidence>
<organism evidence="1 2">
    <name type="scientific">Zasmidium cellare</name>
    <name type="common">Wine cellar mold</name>
    <name type="synonym">Racodium cellare</name>
    <dbReference type="NCBI Taxonomy" id="395010"/>
    <lineage>
        <taxon>Eukaryota</taxon>
        <taxon>Fungi</taxon>
        <taxon>Dikarya</taxon>
        <taxon>Ascomycota</taxon>
        <taxon>Pezizomycotina</taxon>
        <taxon>Dothideomycetes</taxon>
        <taxon>Dothideomycetidae</taxon>
        <taxon>Mycosphaerellales</taxon>
        <taxon>Mycosphaerellaceae</taxon>
        <taxon>Zasmidium</taxon>
    </lineage>
</organism>
<dbReference type="PANTHER" id="PTHR15396:SF1">
    <property type="entry name" value="RIBONUCLEASE P PROTEIN SUBUNIT P40"/>
    <property type="match status" value="1"/>
</dbReference>
<dbReference type="Pfam" id="PF08584">
    <property type="entry name" value="Ribonuc_P_40"/>
    <property type="match status" value="1"/>
</dbReference>
<keyword evidence="2" id="KW-1185">Reference proteome</keyword>
<protein>
    <submittedName>
        <fullName evidence="1">Uncharacterized protein</fullName>
    </submittedName>
</protein>
<gene>
    <name evidence="1" type="ORF">PRZ48_000300</name>
</gene>
<sequence length="353" mass="39371">MIDLVKDNGPRPRCLVTNAKLSNFLNHEQPPTKKRPFSTILGQTYTHSLTLLIPKTPSTLQETLTSEETLYTLHNLKLHLKLSSLLTSPLFTPYIKTPPSLLTLLSLPSANPYAATITLHAGILTLDLDRPTYERVGLQGKAISTTGGRKHVKDRFLVEVNLRLPGMVRGKKGFERVVAAFENVLNETCTWLAVDAKSGGFESLLQDAEAPIKEFAPVERDVTPEVVELRDVSVPAFPGEGGIREEDYADAEELLEWISLGMLDSPRIRKDDGIDKHFSRYSVPDSFGEVATQNLSKFQWRGLMPPEFAYKVFLAALKALGEDWVAMSAEAFNGETYTILVHKGQSITWEYKD</sequence>
<dbReference type="InterPro" id="IPR013893">
    <property type="entry name" value="RNase_P_Rpp40"/>
</dbReference>